<evidence type="ECO:0000256" key="1">
    <source>
        <dbReference type="PROSITE-ProRule" id="PRU00325"/>
    </source>
</evidence>
<dbReference type="Proteomes" id="UP001500886">
    <property type="component" value="Unassembled WGS sequence"/>
</dbReference>
<dbReference type="EMBL" id="BAAASL010000001">
    <property type="protein sequence ID" value="GAA2707690.1"/>
    <property type="molecule type" value="Genomic_DNA"/>
</dbReference>
<keyword evidence="1" id="KW-0479">Metal-binding</keyword>
<keyword evidence="1" id="KW-0862">Zinc</keyword>
<protein>
    <submittedName>
        <fullName evidence="4">SWIM zinc finger family protein</fullName>
    </submittedName>
</protein>
<name>A0ABN3TKF8_9ACTN</name>
<comment type="caution">
    <text evidence="4">The sequence shown here is derived from an EMBL/GenBank/DDBJ whole genome shotgun (WGS) entry which is preliminary data.</text>
</comment>
<feature type="region of interest" description="Disordered" evidence="2">
    <location>
        <begin position="20"/>
        <end position="41"/>
    </location>
</feature>
<proteinExistence type="predicted"/>
<keyword evidence="1" id="KW-0863">Zinc-finger</keyword>
<organism evidence="4 5">
    <name type="scientific">Streptomyces luteosporeus</name>
    <dbReference type="NCBI Taxonomy" id="173856"/>
    <lineage>
        <taxon>Bacteria</taxon>
        <taxon>Bacillati</taxon>
        <taxon>Actinomycetota</taxon>
        <taxon>Actinomycetes</taxon>
        <taxon>Kitasatosporales</taxon>
        <taxon>Streptomycetaceae</taxon>
        <taxon>Streptomyces</taxon>
    </lineage>
</organism>
<dbReference type="InterPro" id="IPR007527">
    <property type="entry name" value="Znf_SWIM"/>
</dbReference>
<evidence type="ECO:0000256" key="2">
    <source>
        <dbReference type="SAM" id="MobiDB-lite"/>
    </source>
</evidence>
<sequence>MDMNPQGERRTAEQVLALAPDAASRAAGDRLGRPGPWSGTGRRTSAVWGWCEGSGSTPYRTVVDLGGTNFQCSCPSRKTPCKHALGLLLLWSRQPAEVPEAEAAAVPDWVGQWLARRRRAERRTQRIAAGAVELEQRLTDLLQGGLAAAEGAGYGQWDETAARMVDAQAPGLAARVRDLAGIGAARASHMLEECALLHTLNQGFLRVDELPPALAATVRSRVGLPANTTGPPVRDHWLVLAQRDSDDGRLTTRRIWLRGRKTGRMALLLAYGGGGRPVELTLPVGLEIDAELAFYAGARPLRAALGPSYDAPAPAAAPPPGSGIADALRVYGEVLADDPWVEGWPVVLEGVVPVPPGGAEEGWQLADPAAGEAVPVPGDDGGLWHLAAVSGGRPVRVFGECGHRGFAPLGVWAAEELLPL</sequence>
<evidence type="ECO:0000313" key="5">
    <source>
        <dbReference type="Proteomes" id="UP001500886"/>
    </source>
</evidence>
<reference evidence="4 5" key="1">
    <citation type="journal article" date="2019" name="Int. J. Syst. Evol. Microbiol.">
        <title>The Global Catalogue of Microorganisms (GCM) 10K type strain sequencing project: providing services to taxonomists for standard genome sequencing and annotation.</title>
        <authorList>
            <consortium name="The Broad Institute Genomics Platform"/>
            <consortium name="The Broad Institute Genome Sequencing Center for Infectious Disease"/>
            <person name="Wu L."/>
            <person name="Ma J."/>
        </authorList>
    </citation>
    <scope>NUCLEOTIDE SEQUENCE [LARGE SCALE GENOMIC DNA]</scope>
    <source>
        <strain evidence="4 5">JCM 4542</strain>
    </source>
</reference>
<accession>A0ABN3TKF8</accession>
<evidence type="ECO:0000313" key="4">
    <source>
        <dbReference type="EMBL" id="GAA2707690.1"/>
    </source>
</evidence>
<dbReference type="PROSITE" id="PS50966">
    <property type="entry name" value="ZF_SWIM"/>
    <property type="match status" value="1"/>
</dbReference>
<gene>
    <name evidence="4" type="ORF">GCM10010315_02720</name>
</gene>
<keyword evidence="5" id="KW-1185">Reference proteome</keyword>
<feature type="domain" description="SWIM-type" evidence="3">
    <location>
        <begin position="59"/>
        <end position="92"/>
    </location>
</feature>
<evidence type="ECO:0000259" key="3">
    <source>
        <dbReference type="PROSITE" id="PS50966"/>
    </source>
</evidence>
<dbReference type="Pfam" id="PF04434">
    <property type="entry name" value="SWIM"/>
    <property type="match status" value="1"/>
</dbReference>